<accession>A0A6G1F080</accession>
<feature type="signal peptide" evidence="2">
    <location>
        <begin position="1"/>
        <end position="19"/>
    </location>
</feature>
<comment type="caution">
    <text evidence="3">The sequence shown here is derived from an EMBL/GenBank/DDBJ whole genome shotgun (WGS) entry which is preliminary data.</text>
</comment>
<dbReference type="EMBL" id="SPHZ02000002">
    <property type="protein sequence ID" value="KAF0930283.1"/>
    <property type="molecule type" value="Genomic_DNA"/>
</dbReference>
<evidence type="ECO:0000256" key="2">
    <source>
        <dbReference type="SAM" id="SignalP"/>
    </source>
</evidence>
<sequence length="75" mass="7975">MAGAPPLLQLLAASVTTVASPTVAVATAQREQPDRGSTMDVLYPWATPLRHIPVPPSSFKKRRTVDGGARPPESR</sequence>
<feature type="chain" id="PRO_5026063426" description="Secreted protein" evidence="2">
    <location>
        <begin position="20"/>
        <end position="75"/>
    </location>
</feature>
<evidence type="ECO:0000313" key="3">
    <source>
        <dbReference type="EMBL" id="KAF0930283.1"/>
    </source>
</evidence>
<keyword evidence="2" id="KW-0732">Signal</keyword>
<proteinExistence type="predicted"/>
<organism evidence="3 4">
    <name type="scientific">Oryza meyeriana var. granulata</name>
    <dbReference type="NCBI Taxonomy" id="110450"/>
    <lineage>
        <taxon>Eukaryota</taxon>
        <taxon>Viridiplantae</taxon>
        <taxon>Streptophyta</taxon>
        <taxon>Embryophyta</taxon>
        <taxon>Tracheophyta</taxon>
        <taxon>Spermatophyta</taxon>
        <taxon>Magnoliopsida</taxon>
        <taxon>Liliopsida</taxon>
        <taxon>Poales</taxon>
        <taxon>Poaceae</taxon>
        <taxon>BOP clade</taxon>
        <taxon>Oryzoideae</taxon>
        <taxon>Oryzeae</taxon>
        <taxon>Oryzinae</taxon>
        <taxon>Oryza</taxon>
        <taxon>Oryza meyeriana</taxon>
    </lineage>
</organism>
<keyword evidence="4" id="KW-1185">Reference proteome</keyword>
<reference evidence="3 4" key="1">
    <citation type="submission" date="2019-11" db="EMBL/GenBank/DDBJ databases">
        <title>Whole genome sequence of Oryza granulata.</title>
        <authorList>
            <person name="Li W."/>
        </authorList>
    </citation>
    <scope>NUCLEOTIDE SEQUENCE [LARGE SCALE GENOMIC DNA]</scope>
    <source>
        <strain evidence="4">cv. Menghai</strain>
        <tissue evidence="3">Leaf</tissue>
    </source>
</reference>
<evidence type="ECO:0000256" key="1">
    <source>
        <dbReference type="SAM" id="MobiDB-lite"/>
    </source>
</evidence>
<evidence type="ECO:0008006" key="5">
    <source>
        <dbReference type="Google" id="ProtNLM"/>
    </source>
</evidence>
<dbReference type="AlphaFoldDB" id="A0A6G1F080"/>
<protein>
    <recommendedName>
        <fullName evidence="5">Secreted protein</fullName>
    </recommendedName>
</protein>
<dbReference type="Proteomes" id="UP000479710">
    <property type="component" value="Unassembled WGS sequence"/>
</dbReference>
<feature type="region of interest" description="Disordered" evidence="1">
    <location>
        <begin position="53"/>
        <end position="75"/>
    </location>
</feature>
<gene>
    <name evidence="3" type="ORF">E2562_031892</name>
</gene>
<evidence type="ECO:0000313" key="4">
    <source>
        <dbReference type="Proteomes" id="UP000479710"/>
    </source>
</evidence>
<name>A0A6G1F080_9ORYZ</name>